<sequence>MINTSQLINISQKKLQMEYQKQLILQYRTKEDIKAAKPQEITNPPLAINPEIRNLQKQLNYKSYFNYYKLQRKYKQFDHKSSKQIKSKQHDIQLSCCNLVTLQWSCCQNLCNVDFDISNNSDVFRNVILLSSMYCKAYDIFQRSTNLYSRLLFVGPFIKCLQMEIECIMFITSGQGDGRIKSKIYIYQIEIYTFDLNLRHRTNMGQTNYEQYTCLLYQFYQLIINQTNYSDVSLYKLQTENCQTKDNIKALTDKDQNIVKQYVIIESYKPKSFNIYNNI</sequence>
<accession>A0ABP1K3L7</accession>
<gene>
    <name evidence="1" type="ORF">HINF_LOCUS44668</name>
</gene>
<name>A0ABP1K3L7_9EUKA</name>
<dbReference type="EMBL" id="CAXDID020000190">
    <property type="protein sequence ID" value="CAL6052057.1"/>
    <property type="molecule type" value="Genomic_DNA"/>
</dbReference>
<proteinExistence type="predicted"/>
<reference evidence="1 2" key="1">
    <citation type="submission" date="2024-07" db="EMBL/GenBank/DDBJ databases">
        <authorList>
            <person name="Akdeniz Z."/>
        </authorList>
    </citation>
    <scope>NUCLEOTIDE SEQUENCE [LARGE SCALE GENOMIC DNA]</scope>
</reference>
<organism evidence="1 2">
    <name type="scientific">Hexamita inflata</name>
    <dbReference type="NCBI Taxonomy" id="28002"/>
    <lineage>
        <taxon>Eukaryota</taxon>
        <taxon>Metamonada</taxon>
        <taxon>Diplomonadida</taxon>
        <taxon>Hexamitidae</taxon>
        <taxon>Hexamitinae</taxon>
        <taxon>Hexamita</taxon>
    </lineage>
</organism>
<comment type="caution">
    <text evidence="1">The sequence shown here is derived from an EMBL/GenBank/DDBJ whole genome shotgun (WGS) entry which is preliminary data.</text>
</comment>
<evidence type="ECO:0000313" key="2">
    <source>
        <dbReference type="Proteomes" id="UP001642409"/>
    </source>
</evidence>
<dbReference type="Proteomes" id="UP001642409">
    <property type="component" value="Unassembled WGS sequence"/>
</dbReference>
<protein>
    <submittedName>
        <fullName evidence="1">Hypothetical_protein</fullName>
    </submittedName>
</protein>
<evidence type="ECO:0000313" key="1">
    <source>
        <dbReference type="EMBL" id="CAL6052057.1"/>
    </source>
</evidence>
<keyword evidence="2" id="KW-1185">Reference proteome</keyword>